<evidence type="ECO:0000256" key="2">
    <source>
        <dbReference type="SAM" id="MobiDB-lite"/>
    </source>
</evidence>
<evidence type="ECO:0000313" key="4">
    <source>
        <dbReference type="Proteomes" id="UP000015664"/>
    </source>
</evidence>
<sequence>LKILQRQSGNVPLYSDNANIKLKQVFHEFDFLISQGLGFDRSFETIGKDLKATYQETEKQLDKLDTKIIEYVEQNKSLDYVDTTIRDTIKNLKLERDDLRDTLYKVDKNIQYYQKSEQRLEAYQKNQSPKHKARDDDFEI</sequence>
<feature type="non-terminal residue" evidence="3">
    <location>
        <position position="1"/>
    </location>
</feature>
<evidence type="ECO:0000256" key="1">
    <source>
        <dbReference type="SAM" id="Coils"/>
    </source>
</evidence>
<comment type="caution">
    <text evidence="3">The sequence shown here is derived from an EMBL/GenBank/DDBJ whole genome shotgun (WGS) entry which is preliminary data.</text>
</comment>
<evidence type="ECO:0008006" key="5">
    <source>
        <dbReference type="Google" id="ProtNLM"/>
    </source>
</evidence>
<gene>
    <name evidence="3" type="ORF">LLT3_13690</name>
</gene>
<dbReference type="Proteomes" id="UP000015664">
    <property type="component" value="Unassembled WGS sequence"/>
</dbReference>
<evidence type="ECO:0000313" key="3">
    <source>
        <dbReference type="EMBL" id="EQC95736.1"/>
    </source>
</evidence>
<name>T0VID4_LACLC</name>
<feature type="region of interest" description="Disordered" evidence="2">
    <location>
        <begin position="121"/>
        <end position="140"/>
    </location>
</feature>
<protein>
    <recommendedName>
        <fullName evidence="5">Relaxase/mobilization nuclease domain-containing protein</fullName>
    </recommendedName>
</protein>
<dbReference type="EMBL" id="ATBE01000072">
    <property type="protein sequence ID" value="EQC95736.1"/>
    <property type="molecule type" value="Genomic_DNA"/>
</dbReference>
<keyword evidence="1" id="KW-0175">Coiled coil</keyword>
<dbReference type="PATRIC" id="fig|1234873.3.peg.684"/>
<dbReference type="AlphaFoldDB" id="T0VID4"/>
<accession>T0VID4</accession>
<proteinExistence type="predicted"/>
<organism evidence="3 4">
    <name type="scientific">Lactococcus cremoris subsp. cremoris TIFN3</name>
    <dbReference type="NCBI Taxonomy" id="1234873"/>
    <lineage>
        <taxon>Bacteria</taxon>
        <taxon>Bacillati</taxon>
        <taxon>Bacillota</taxon>
        <taxon>Bacilli</taxon>
        <taxon>Lactobacillales</taxon>
        <taxon>Streptococcaceae</taxon>
        <taxon>Lactococcus</taxon>
        <taxon>Lactococcus cremoris subsp. cremoris</taxon>
    </lineage>
</organism>
<reference evidence="3 4" key="1">
    <citation type="journal article" date="2013" name="ISME J.">
        <title>Multifactorial diversity sustains microbial community stability.</title>
        <authorList>
            <person name="Erkus O."/>
            <person name="de Jager V.C."/>
            <person name="Spus M."/>
            <person name="van Alen-Boerrigter I.J."/>
            <person name="van Rijswijck I.M."/>
            <person name="Hazelwood L."/>
            <person name="Janssen P.W."/>
            <person name="van Hijum S.A."/>
            <person name="Kleerebezem M."/>
            <person name="Smid E.J."/>
        </authorList>
    </citation>
    <scope>NUCLEOTIDE SEQUENCE [LARGE SCALE GENOMIC DNA]</scope>
    <source>
        <strain evidence="3 4">TIFN3</strain>
    </source>
</reference>
<feature type="coiled-coil region" evidence="1">
    <location>
        <begin position="47"/>
        <end position="109"/>
    </location>
</feature>